<accession>A0A0P1EPK3</accession>
<sequence>MKTQSRFIKSVVAASKADTPQMPWARGTRRAAFIAKRKGAILKRAA</sequence>
<dbReference type="STRING" id="321267.SHM7688_01767"/>
<dbReference type="Proteomes" id="UP000054823">
    <property type="component" value="Unassembled WGS sequence"/>
</dbReference>
<name>A0A0P1EPK3_9RHOB</name>
<gene>
    <name evidence="1" type="ORF">SHM7688_01767</name>
</gene>
<dbReference type="RefSeq" id="WP_188128115.1">
    <property type="nucleotide sequence ID" value="NZ_CYPW01000017.1"/>
</dbReference>
<reference evidence="1 2" key="1">
    <citation type="submission" date="2015-09" db="EMBL/GenBank/DDBJ databases">
        <authorList>
            <consortium name="Swine Surveillance"/>
        </authorList>
    </citation>
    <scope>NUCLEOTIDE SEQUENCE [LARGE SCALE GENOMIC DNA]</scope>
    <source>
        <strain evidence="1 2">CECT 7688</strain>
    </source>
</reference>
<keyword evidence="2" id="KW-1185">Reference proteome</keyword>
<dbReference type="EMBL" id="CYPW01000017">
    <property type="protein sequence ID" value="CUH52321.1"/>
    <property type="molecule type" value="Genomic_DNA"/>
</dbReference>
<evidence type="ECO:0000313" key="2">
    <source>
        <dbReference type="Proteomes" id="UP000054823"/>
    </source>
</evidence>
<protein>
    <submittedName>
        <fullName evidence="1">Uncharacterized protein</fullName>
    </submittedName>
</protein>
<evidence type="ECO:0000313" key="1">
    <source>
        <dbReference type="EMBL" id="CUH52321.1"/>
    </source>
</evidence>
<organism evidence="1 2">
    <name type="scientific">Shimia marina</name>
    <dbReference type="NCBI Taxonomy" id="321267"/>
    <lineage>
        <taxon>Bacteria</taxon>
        <taxon>Pseudomonadati</taxon>
        <taxon>Pseudomonadota</taxon>
        <taxon>Alphaproteobacteria</taxon>
        <taxon>Rhodobacterales</taxon>
        <taxon>Roseobacteraceae</taxon>
    </lineage>
</organism>
<dbReference type="AlphaFoldDB" id="A0A0P1EPK3"/>
<proteinExistence type="predicted"/>